<organism evidence="2 3">
    <name type="scientific">Rattus norvegicus</name>
    <name type="common">Rat</name>
    <dbReference type="NCBI Taxonomy" id="10116"/>
    <lineage>
        <taxon>Eukaryota</taxon>
        <taxon>Metazoa</taxon>
        <taxon>Chordata</taxon>
        <taxon>Craniata</taxon>
        <taxon>Vertebrata</taxon>
        <taxon>Euteleostomi</taxon>
        <taxon>Mammalia</taxon>
        <taxon>Eutheria</taxon>
        <taxon>Euarchontoglires</taxon>
        <taxon>Glires</taxon>
        <taxon>Rodentia</taxon>
        <taxon>Myomorpha</taxon>
        <taxon>Muroidea</taxon>
        <taxon>Muridae</taxon>
        <taxon>Murinae</taxon>
        <taxon>Rattus</taxon>
    </lineage>
</organism>
<accession>A6HMT2</accession>
<evidence type="ECO:0000313" key="2">
    <source>
        <dbReference type="EMBL" id="EDL79333.1"/>
    </source>
</evidence>
<proteinExistence type="predicted"/>
<dbReference type="PANTHER" id="PTHR22042">
    <property type="entry name" value="TANKYRASE 1 BINDING PROTEIN"/>
    <property type="match status" value="1"/>
</dbReference>
<feature type="region of interest" description="Disordered" evidence="1">
    <location>
        <begin position="1"/>
        <end position="111"/>
    </location>
</feature>
<reference evidence="3" key="1">
    <citation type="submission" date="2005-09" db="EMBL/GenBank/DDBJ databases">
        <authorList>
            <person name="Mural R.J."/>
            <person name="Li P.W."/>
            <person name="Adams M.D."/>
            <person name="Amanatides P.G."/>
            <person name="Baden-Tillson H."/>
            <person name="Barnstead M."/>
            <person name="Chin S.H."/>
            <person name="Dew I."/>
            <person name="Evans C.A."/>
            <person name="Ferriera S."/>
            <person name="Flanigan M."/>
            <person name="Fosler C."/>
            <person name="Glodek A."/>
            <person name="Gu Z."/>
            <person name="Holt R.A."/>
            <person name="Jennings D."/>
            <person name="Kraft C.L."/>
            <person name="Lu F."/>
            <person name="Nguyen T."/>
            <person name="Nusskern D.R."/>
            <person name="Pfannkoch C.M."/>
            <person name="Sitter C."/>
            <person name="Sutton G.G."/>
            <person name="Venter J.C."/>
            <person name="Wang Z."/>
            <person name="Woodage T."/>
            <person name="Zheng X.H."/>
            <person name="Zhong F."/>
        </authorList>
    </citation>
    <scope>NUCLEOTIDE SEQUENCE [LARGE SCALE GENOMIC DNA]</scope>
    <source>
        <strain>BN</strain>
        <strain evidence="3">Sprague-Dawley</strain>
    </source>
</reference>
<gene>
    <name evidence="2" type="ORF">rCG_27170</name>
</gene>
<dbReference type="PANTHER" id="PTHR22042:SF2">
    <property type="entry name" value="182 KDA TANKYRASE-1-BINDING PROTEIN"/>
    <property type="match status" value="1"/>
</dbReference>
<dbReference type="InterPro" id="IPR040006">
    <property type="entry name" value="TNKS1BP1-like"/>
</dbReference>
<dbReference type="EMBL" id="CH473949">
    <property type="protein sequence ID" value="EDL79333.1"/>
    <property type="molecule type" value="Genomic_DNA"/>
</dbReference>
<name>A6HMT2_RAT</name>
<dbReference type="AlphaFoldDB" id="A6HMT2"/>
<sequence length="111" mass="11528">MKGSTLRESTAVASPLPQDMEEEQAPVGSEPGDPRAKPPVKPKPRSLPSKPALPAKPSLLVPVGPRPPRGPLAELPSARKMNMLAGPQPYGVSKRPLPFTSKPPAEATAGG</sequence>
<feature type="compositionally biased region" description="Polar residues" evidence="1">
    <location>
        <begin position="1"/>
        <end position="12"/>
    </location>
</feature>
<dbReference type="Proteomes" id="UP000234681">
    <property type="component" value="Chromosome 3"/>
</dbReference>
<evidence type="ECO:0000256" key="1">
    <source>
        <dbReference type="SAM" id="MobiDB-lite"/>
    </source>
</evidence>
<feature type="non-terminal residue" evidence="2">
    <location>
        <position position="111"/>
    </location>
</feature>
<evidence type="ECO:0000313" key="3">
    <source>
        <dbReference type="Proteomes" id="UP000234681"/>
    </source>
</evidence>
<protein>
    <submittedName>
        <fullName evidence="2">RCG27170</fullName>
    </submittedName>
</protein>